<gene>
    <name evidence="12" type="ORF">E5S66_06710</name>
</gene>
<evidence type="ECO:0000313" key="12">
    <source>
        <dbReference type="EMBL" id="TLX22198.1"/>
    </source>
</evidence>
<proteinExistence type="inferred from homology"/>
<keyword evidence="5 10" id="KW-0997">Cell inner membrane</keyword>
<dbReference type="InterPro" id="IPR006260">
    <property type="entry name" value="TonB/TolA_C"/>
</dbReference>
<evidence type="ECO:0000256" key="9">
    <source>
        <dbReference type="ARBA" id="ARBA00023136"/>
    </source>
</evidence>
<evidence type="ECO:0000256" key="1">
    <source>
        <dbReference type="ARBA" id="ARBA00004383"/>
    </source>
</evidence>
<sequence>MTGIAVRGIAPGVVLKSGRWQPMWMSSAYAPAYPYGVPAMSRPFHRILKAAMFAGAMALSLPALAGNPTKRVDPVYPADAARSGTTGYVEVEYSIGPDGKVTEVSVVDAKPGRVFVAAAVKAVKQWEFAPGESRGKVKLEFKL</sequence>
<evidence type="ECO:0000256" key="5">
    <source>
        <dbReference type="ARBA" id="ARBA00022519"/>
    </source>
</evidence>
<dbReference type="STRING" id="1123377.GCA_000423885_02689"/>
<evidence type="ECO:0000256" key="6">
    <source>
        <dbReference type="ARBA" id="ARBA00022692"/>
    </source>
</evidence>
<dbReference type="GO" id="GO:0015891">
    <property type="term" value="P:siderophore transport"/>
    <property type="evidence" value="ECO:0007669"/>
    <property type="project" value="InterPro"/>
</dbReference>
<evidence type="ECO:0000259" key="11">
    <source>
        <dbReference type="PROSITE" id="PS52015"/>
    </source>
</evidence>
<dbReference type="NCBIfam" id="TIGR01352">
    <property type="entry name" value="tonB_Cterm"/>
    <property type="match status" value="1"/>
</dbReference>
<dbReference type="GO" id="GO:0031992">
    <property type="term" value="F:energy transducer activity"/>
    <property type="evidence" value="ECO:0007669"/>
    <property type="project" value="InterPro"/>
</dbReference>
<dbReference type="Pfam" id="PF03544">
    <property type="entry name" value="TonB_C"/>
    <property type="match status" value="1"/>
</dbReference>
<dbReference type="PRINTS" id="PR01374">
    <property type="entry name" value="TONBPROTEIN"/>
</dbReference>
<dbReference type="EMBL" id="SROY01000002">
    <property type="protein sequence ID" value="TLX22198.1"/>
    <property type="molecule type" value="Genomic_DNA"/>
</dbReference>
<evidence type="ECO:0000256" key="10">
    <source>
        <dbReference type="RuleBase" id="RU362123"/>
    </source>
</evidence>
<evidence type="ECO:0000313" key="13">
    <source>
        <dbReference type="Proteomes" id="UP000308508"/>
    </source>
</evidence>
<dbReference type="InterPro" id="IPR051045">
    <property type="entry name" value="TonB-dependent_transducer"/>
</dbReference>
<dbReference type="PROSITE" id="PS52015">
    <property type="entry name" value="TONB_CTD"/>
    <property type="match status" value="1"/>
</dbReference>
<evidence type="ECO:0000256" key="4">
    <source>
        <dbReference type="ARBA" id="ARBA00022475"/>
    </source>
</evidence>
<accession>A0A5R9PHH3</accession>
<name>A0A5R9PHH3_9GAMM</name>
<comment type="similarity">
    <text evidence="2 10">Belongs to the TonB family.</text>
</comment>
<dbReference type="Proteomes" id="UP000308508">
    <property type="component" value="Unassembled WGS sequence"/>
</dbReference>
<dbReference type="GO" id="GO:0005886">
    <property type="term" value="C:plasma membrane"/>
    <property type="evidence" value="ECO:0007669"/>
    <property type="project" value="UniProtKB-SubCell"/>
</dbReference>
<keyword evidence="6" id="KW-0812">Transmembrane</keyword>
<dbReference type="PANTHER" id="PTHR33446">
    <property type="entry name" value="PROTEIN TONB-RELATED"/>
    <property type="match status" value="1"/>
</dbReference>
<dbReference type="SUPFAM" id="SSF74653">
    <property type="entry name" value="TolA/TonB C-terminal domain"/>
    <property type="match status" value="1"/>
</dbReference>
<keyword evidence="7 10" id="KW-0653">Protein transport</keyword>
<feature type="domain" description="TonB C-terminal" evidence="11">
    <location>
        <begin position="61"/>
        <end position="143"/>
    </location>
</feature>
<dbReference type="InterPro" id="IPR037682">
    <property type="entry name" value="TonB_C"/>
</dbReference>
<protein>
    <recommendedName>
        <fullName evidence="10">Protein TonB</fullName>
    </recommendedName>
</protein>
<keyword evidence="4 10" id="KW-1003">Cell membrane</keyword>
<dbReference type="GO" id="GO:0055085">
    <property type="term" value="P:transmembrane transport"/>
    <property type="evidence" value="ECO:0007669"/>
    <property type="project" value="InterPro"/>
</dbReference>
<evidence type="ECO:0000256" key="2">
    <source>
        <dbReference type="ARBA" id="ARBA00006555"/>
    </source>
</evidence>
<evidence type="ECO:0000256" key="7">
    <source>
        <dbReference type="ARBA" id="ARBA00022927"/>
    </source>
</evidence>
<keyword evidence="3 10" id="KW-0813">Transport</keyword>
<dbReference type="GO" id="GO:0030288">
    <property type="term" value="C:outer membrane-bounded periplasmic space"/>
    <property type="evidence" value="ECO:0007669"/>
    <property type="project" value="InterPro"/>
</dbReference>
<dbReference type="AlphaFoldDB" id="A0A5R9PHH3"/>
<dbReference type="Gene3D" id="3.30.2420.10">
    <property type="entry name" value="TonB"/>
    <property type="match status" value="1"/>
</dbReference>
<keyword evidence="13" id="KW-1185">Reference proteome</keyword>
<dbReference type="GO" id="GO:0015031">
    <property type="term" value="P:protein transport"/>
    <property type="evidence" value="ECO:0007669"/>
    <property type="project" value="UniProtKB-UniRule"/>
</dbReference>
<dbReference type="InterPro" id="IPR003538">
    <property type="entry name" value="TonB"/>
</dbReference>
<keyword evidence="9" id="KW-0472">Membrane</keyword>
<organism evidence="12 13">
    <name type="scientific">Thermomonas fusca</name>
    <dbReference type="NCBI Taxonomy" id="215690"/>
    <lineage>
        <taxon>Bacteria</taxon>
        <taxon>Pseudomonadati</taxon>
        <taxon>Pseudomonadota</taxon>
        <taxon>Gammaproteobacteria</taxon>
        <taxon>Lysobacterales</taxon>
        <taxon>Lysobacteraceae</taxon>
        <taxon>Thermomonas</taxon>
    </lineage>
</organism>
<evidence type="ECO:0000256" key="8">
    <source>
        <dbReference type="ARBA" id="ARBA00022989"/>
    </source>
</evidence>
<comment type="subcellular location">
    <subcellularLocation>
        <location evidence="1 10">Cell inner membrane</location>
        <topology evidence="1 10">Single-pass membrane protein</topology>
        <orientation evidence="1 10">Periplasmic side</orientation>
    </subcellularLocation>
</comment>
<reference evidence="12 13" key="1">
    <citation type="submission" date="2019-04" db="EMBL/GenBank/DDBJ databases">
        <authorList>
            <person name="Grouzdev D.S."/>
            <person name="Nazina T.N."/>
        </authorList>
    </citation>
    <scope>NUCLEOTIDE SEQUENCE [LARGE SCALE GENOMIC DNA]</scope>
    <source>
        <strain evidence="12 13">SHC 3-19</strain>
    </source>
</reference>
<evidence type="ECO:0000256" key="3">
    <source>
        <dbReference type="ARBA" id="ARBA00022448"/>
    </source>
</evidence>
<keyword evidence="8" id="KW-1133">Transmembrane helix</keyword>
<keyword evidence="10" id="KW-0735">Signal-anchor</keyword>
<comment type="function">
    <text evidence="10">Interacts with outer membrane receptor proteins that carry out high-affinity binding and energy dependent uptake into the periplasmic space of specific substrates. It could act to transduce energy from the cytoplasmic membrane to specific energy-requiring processes in the outer membrane, resulting in the release into the periplasm of ligands bound by these outer membrane proteins.</text>
</comment>
<comment type="caution">
    <text evidence="12">The sequence shown here is derived from an EMBL/GenBank/DDBJ whole genome shotgun (WGS) entry which is preliminary data.</text>
</comment>